<dbReference type="InterPro" id="IPR002549">
    <property type="entry name" value="AI-2E-like"/>
</dbReference>
<organism evidence="7 8">
    <name type="scientific">Desulfovibrio desulfuricans</name>
    <dbReference type="NCBI Taxonomy" id="876"/>
    <lineage>
        <taxon>Bacteria</taxon>
        <taxon>Pseudomonadati</taxon>
        <taxon>Thermodesulfobacteriota</taxon>
        <taxon>Desulfovibrionia</taxon>
        <taxon>Desulfovibrionales</taxon>
        <taxon>Desulfovibrionaceae</taxon>
        <taxon>Desulfovibrio</taxon>
    </lineage>
</organism>
<sequence length="368" mass="41114">MTQTMPRLLYLLAVLAWYLLLLPNPVTIFMAACLSCLTLPQYRKLRQKARAWRIRIERSRPDSRKRRLLISFVNSSPLYGYITMLIAALIVPIAVLVLLVSPQAAAGFTRLRELQANNFQLPVEWVNYIQQWRQSLTEHPRLERAFNDLLMRLDSFFDTAMGLLLSRGVDFLGGTMTVLWTSFLFVSLTVIFTIYSRRVRKITGRIFHISQSMLRRFITAIHRALRGIMLGIVLVALAQGFLCGVAFAVAGVNQPAFWGLLATLVAPIPMVGTALVWLPLCISLWFTGKSMAAIGLGLWGMLAVAGVDNVLRPLFLRQGIKAPFFVLIIAILCGLSSFGPVGLIAGPVLLAFAMQAVEEANRIYKYNA</sequence>
<feature type="transmembrane region" description="Helical" evidence="6">
    <location>
        <begin position="171"/>
        <end position="195"/>
    </location>
</feature>
<dbReference type="EMBL" id="FPIW01000022">
    <property type="protein sequence ID" value="SFW48165.1"/>
    <property type="molecule type" value="Genomic_DNA"/>
</dbReference>
<dbReference type="RefSeq" id="WP_012624674.1">
    <property type="nucleotide sequence ID" value="NZ_FPIW01000022.1"/>
</dbReference>
<evidence type="ECO:0000256" key="1">
    <source>
        <dbReference type="ARBA" id="ARBA00004141"/>
    </source>
</evidence>
<feature type="transmembrane region" description="Helical" evidence="6">
    <location>
        <begin position="224"/>
        <end position="250"/>
    </location>
</feature>
<keyword evidence="5 6" id="KW-0472">Membrane</keyword>
<feature type="transmembrane region" description="Helical" evidence="6">
    <location>
        <begin position="323"/>
        <end position="352"/>
    </location>
</feature>
<evidence type="ECO:0000256" key="3">
    <source>
        <dbReference type="ARBA" id="ARBA00022692"/>
    </source>
</evidence>
<keyword evidence="3 6" id="KW-0812">Transmembrane</keyword>
<evidence type="ECO:0000256" key="6">
    <source>
        <dbReference type="SAM" id="Phobius"/>
    </source>
</evidence>
<dbReference type="PANTHER" id="PTHR21716:SF4">
    <property type="entry name" value="TRANSMEMBRANE PROTEIN 245"/>
    <property type="match status" value="1"/>
</dbReference>
<comment type="subcellular location">
    <subcellularLocation>
        <location evidence="1">Membrane</location>
        <topology evidence="1">Multi-pass membrane protein</topology>
    </subcellularLocation>
</comment>
<dbReference type="OMA" id="WILLPFY"/>
<evidence type="ECO:0000256" key="4">
    <source>
        <dbReference type="ARBA" id="ARBA00022989"/>
    </source>
</evidence>
<accession>A0AA94HST0</accession>
<evidence type="ECO:0000256" key="2">
    <source>
        <dbReference type="ARBA" id="ARBA00009773"/>
    </source>
</evidence>
<dbReference type="AlphaFoldDB" id="A0AA94HST0"/>
<dbReference type="GO" id="GO:0016020">
    <property type="term" value="C:membrane"/>
    <property type="evidence" value="ECO:0007669"/>
    <property type="project" value="UniProtKB-SubCell"/>
</dbReference>
<dbReference type="Pfam" id="PF01594">
    <property type="entry name" value="AI-2E_transport"/>
    <property type="match status" value="1"/>
</dbReference>
<feature type="transmembrane region" description="Helical" evidence="6">
    <location>
        <begin position="256"/>
        <end position="280"/>
    </location>
</feature>
<dbReference type="PANTHER" id="PTHR21716">
    <property type="entry name" value="TRANSMEMBRANE PROTEIN"/>
    <property type="match status" value="1"/>
</dbReference>
<comment type="caution">
    <text evidence="7">The sequence shown here is derived from an EMBL/GenBank/DDBJ whole genome shotgun (WGS) entry which is preliminary data.</text>
</comment>
<evidence type="ECO:0000313" key="7">
    <source>
        <dbReference type="EMBL" id="SFW48165.1"/>
    </source>
</evidence>
<dbReference type="Proteomes" id="UP000182680">
    <property type="component" value="Unassembled WGS sequence"/>
</dbReference>
<feature type="transmembrane region" description="Helical" evidence="6">
    <location>
        <begin position="292"/>
        <end position="311"/>
    </location>
</feature>
<comment type="similarity">
    <text evidence="2">Belongs to the autoinducer-2 exporter (AI-2E) (TC 2.A.86) family.</text>
</comment>
<keyword evidence="4 6" id="KW-1133">Transmembrane helix</keyword>
<feature type="transmembrane region" description="Helical" evidence="6">
    <location>
        <begin position="78"/>
        <end position="100"/>
    </location>
</feature>
<proteinExistence type="inferred from homology"/>
<name>A0AA94HST0_DESDE</name>
<gene>
    <name evidence="7" type="ORF">SAMN02910291_01484</name>
</gene>
<evidence type="ECO:0000313" key="8">
    <source>
        <dbReference type="Proteomes" id="UP000182680"/>
    </source>
</evidence>
<dbReference type="PROSITE" id="PS51257">
    <property type="entry name" value="PROKAR_LIPOPROTEIN"/>
    <property type="match status" value="1"/>
</dbReference>
<protein>
    <submittedName>
        <fullName evidence="7">Predicted PurR-regulated permease PerM</fullName>
    </submittedName>
</protein>
<evidence type="ECO:0000256" key="5">
    <source>
        <dbReference type="ARBA" id="ARBA00023136"/>
    </source>
</evidence>
<reference evidence="8" key="1">
    <citation type="submission" date="2016-11" db="EMBL/GenBank/DDBJ databases">
        <authorList>
            <person name="Jaros S."/>
            <person name="Januszkiewicz K."/>
            <person name="Wedrychowicz H."/>
        </authorList>
    </citation>
    <scope>NUCLEOTIDE SEQUENCE [LARGE SCALE GENOMIC DNA]</scope>
    <source>
        <strain evidence="8">DSM 7057</strain>
    </source>
</reference>